<sequence length="348" mass="38874">MRNYTKVIMIIVILFFVASCFAGYGLYSRGNRGGGDGMRDYPVAEVNGRKVLRSELEKGAAQISEQYGSNVSSADIPQIRRAALDGIIIQGELQKEISNRKIDVPSDEIDAAYTRAMDSYPTREEFMEFIKRSGLTEKQIKEDIKKQLQMQKLMESLEKDVAVDDKEVRAFYDTAKNFLYKQPAGVMVNIATFKDKAAAEAAQKAIAGGAKWDAEIEKYKNDIEMATSYDKPTIITDQMLQQKELSVLKDYPMNKVTPVESAGENHSYIAIKRSKSAERVLPFDEVSGDVTAVIKNQKMQQAQQKFYGELLSRANVKVLDASIFPEEKQPEAASSDQTAPAASEDKKD</sequence>
<evidence type="ECO:0000256" key="4">
    <source>
        <dbReference type="ARBA" id="ARBA00023110"/>
    </source>
</evidence>
<evidence type="ECO:0000256" key="6">
    <source>
        <dbReference type="SAM" id="MobiDB-lite"/>
    </source>
</evidence>
<dbReference type="Gene3D" id="3.10.50.40">
    <property type="match status" value="1"/>
</dbReference>
<comment type="catalytic activity">
    <reaction evidence="1">
        <text>[protein]-peptidylproline (omega=180) = [protein]-peptidylproline (omega=0)</text>
        <dbReference type="Rhea" id="RHEA:16237"/>
        <dbReference type="Rhea" id="RHEA-COMP:10747"/>
        <dbReference type="Rhea" id="RHEA-COMP:10748"/>
        <dbReference type="ChEBI" id="CHEBI:83833"/>
        <dbReference type="ChEBI" id="CHEBI:83834"/>
        <dbReference type="EC" id="5.2.1.8"/>
    </reaction>
</comment>
<dbReference type="GO" id="GO:0003755">
    <property type="term" value="F:peptidyl-prolyl cis-trans isomerase activity"/>
    <property type="evidence" value="ECO:0007669"/>
    <property type="project" value="UniProtKB-KW"/>
</dbReference>
<accession>A0A1B2I440</accession>
<reference evidence="9" key="1">
    <citation type="submission" date="2016-08" db="EMBL/GenBank/DDBJ databases">
        <title>Complete genome of Cloacibacillus porcorum.</title>
        <authorList>
            <person name="Looft T."/>
            <person name="Bayles D.O."/>
            <person name="Alt D.P."/>
        </authorList>
    </citation>
    <scope>NUCLEOTIDE SEQUENCE [LARGE SCALE GENOMIC DNA]</scope>
    <source>
        <strain evidence="9">CL-84</strain>
    </source>
</reference>
<dbReference type="Pfam" id="PF13145">
    <property type="entry name" value="Rotamase_2"/>
    <property type="match status" value="1"/>
</dbReference>
<protein>
    <recommendedName>
        <fullName evidence="2">peptidylprolyl isomerase</fullName>
        <ecNumber evidence="2">5.2.1.8</ecNumber>
    </recommendedName>
</protein>
<evidence type="ECO:0000313" key="9">
    <source>
        <dbReference type="EMBL" id="ANZ44744.1"/>
    </source>
</evidence>
<evidence type="ECO:0000256" key="7">
    <source>
        <dbReference type="SAM" id="Phobius"/>
    </source>
</evidence>
<dbReference type="KEGG" id="cpor:BED41_06350"/>
<organism evidence="9 10">
    <name type="scientific">Cloacibacillus porcorum</name>
    <dbReference type="NCBI Taxonomy" id="1197717"/>
    <lineage>
        <taxon>Bacteria</taxon>
        <taxon>Thermotogati</taxon>
        <taxon>Synergistota</taxon>
        <taxon>Synergistia</taxon>
        <taxon>Synergistales</taxon>
        <taxon>Synergistaceae</taxon>
        <taxon>Cloacibacillus</taxon>
    </lineage>
</organism>
<dbReference type="EC" id="5.2.1.8" evidence="2"/>
<evidence type="ECO:0000256" key="3">
    <source>
        <dbReference type="ARBA" id="ARBA00022729"/>
    </source>
</evidence>
<keyword evidence="7" id="KW-0472">Membrane</keyword>
<keyword evidence="7" id="KW-1133">Transmembrane helix</keyword>
<feature type="region of interest" description="Disordered" evidence="6">
    <location>
        <begin position="325"/>
        <end position="348"/>
    </location>
</feature>
<dbReference type="Pfam" id="PF13624">
    <property type="entry name" value="SurA_N_3"/>
    <property type="match status" value="1"/>
</dbReference>
<keyword evidence="5" id="KW-0413">Isomerase</keyword>
<proteinExistence type="predicted"/>
<dbReference type="InterPro" id="IPR027304">
    <property type="entry name" value="Trigger_fact/SurA_dom_sf"/>
</dbReference>
<dbReference type="STRING" id="1197717.BED41_06350"/>
<dbReference type="InterPro" id="IPR046357">
    <property type="entry name" value="PPIase_dom_sf"/>
</dbReference>
<dbReference type="PANTHER" id="PTHR47245:SF1">
    <property type="entry name" value="FOLDASE PROTEIN PRSA"/>
    <property type="match status" value="1"/>
</dbReference>
<keyword evidence="3" id="KW-0732">Signal</keyword>
<feature type="transmembrane region" description="Helical" evidence="7">
    <location>
        <begin position="7"/>
        <end position="27"/>
    </location>
</feature>
<dbReference type="PANTHER" id="PTHR47245">
    <property type="entry name" value="PEPTIDYLPROLYL ISOMERASE"/>
    <property type="match status" value="1"/>
</dbReference>
<dbReference type="Gene3D" id="1.10.4030.10">
    <property type="entry name" value="Porin chaperone SurA, peptide-binding domain"/>
    <property type="match status" value="1"/>
</dbReference>
<dbReference type="InterPro" id="IPR050245">
    <property type="entry name" value="PrsA_foldase"/>
</dbReference>
<name>A0A1B2I440_9BACT</name>
<evidence type="ECO:0000256" key="1">
    <source>
        <dbReference type="ARBA" id="ARBA00000971"/>
    </source>
</evidence>
<keyword evidence="7" id="KW-0812">Transmembrane</keyword>
<dbReference type="EMBL" id="CP016757">
    <property type="protein sequence ID" value="ANZ44744.1"/>
    <property type="molecule type" value="Genomic_DNA"/>
</dbReference>
<evidence type="ECO:0000256" key="5">
    <source>
        <dbReference type="ARBA" id="ARBA00023235"/>
    </source>
</evidence>
<dbReference type="Proteomes" id="UP000093044">
    <property type="component" value="Chromosome"/>
</dbReference>
<feature type="domain" description="PpiC" evidence="8">
    <location>
        <begin position="163"/>
        <end position="286"/>
    </location>
</feature>
<keyword evidence="10" id="KW-1185">Reference proteome</keyword>
<evidence type="ECO:0000256" key="2">
    <source>
        <dbReference type="ARBA" id="ARBA00013194"/>
    </source>
</evidence>
<evidence type="ECO:0000313" key="10">
    <source>
        <dbReference type="Proteomes" id="UP000093044"/>
    </source>
</evidence>
<dbReference type="InterPro" id="IPR000297">
    <property type="entry name" value="PPIase_PpiC"/>
</dbReference>
<gene>
    <name evidence="9" type="ORF">BED41_06350</name>
</gene>
<dbReference type="PROSITE" id="PS51257">
    <property type="entry name" value="PROKAR_LIPOPROTEIN"/>
    <property type="match status" value="1"/>
</dbReference>
<keyword evidence="4" id="KW-0697">Rotamase</keyword>
<dbReference type="AlphaFoldDB" id="A0A1B2I440"/>
<evidence type="ECO:0000259" key="8">
    <source>
        <dbReference type="Pfam" id="PF13145"/>
    </source>
</evidence>
<dbReference type="SUPFAM" id="SSF109998">
    <property type="entry name" value="Triger factor/SurA peptide-binding domain-like"/>
    <property type="match status" value="1"/>
</dbReference>